<gene>
    <name evidence="2" type="ORF">DME_LOCUS2048</name>
</gene>
<dbReference type="Proteomes" id="UP000038040">
    <property type="component" value="Unplaced"/>
</dbReference>
<name>A0A0N4UJS1_DRAME</name>
<organism evidence="3 5">
    <name type="scientific">Dracunculus medinensis</name>
    <name type="common">Guinea worm</name>
    <dbReference type="NCBI Taxonomy" id="318479"/>
    <lineage>
        <taxon>Eukaryota</taxon>
        <taxon>Metazoa</taxon>
        <taxon>Ecdysozoa</taxon>
        <taxon>Nematoda</taxon>
        <taxon>Chromadorea</taxon>
        <taxon>Rhabditida</taxon>
        <taxon>Spirurina</taxon>
        <taxon>Dracunculoidea</taxon>
        <taxon>Dracunculidae</taxon>
        <taxon>Dracunculus</taxon>
    </lineage>
</organism>
<accession>A0A0N4UJS1</accession>
<evidence type="ECO:0000313" key="4">
    <source>
        <dbReference type="Proteomes" id="UP000274756"/>
    </source>
</evidence>
<evidence type="ECO:0000313" key="5">
    <source>
        <dbReference type="WBParaSite" id="DME_0000792301-mRNA-1"/>
    </source>
</evidence>
<sequence length="232" mass="26361">MKIDCVLTAVDGQNAIYTEGRKTEIPVNFYENLCAKPPIAVYRSNSLKSSNFYTYNLGGIAGGMVEVQMHGYRGGEGMISMVEKKGYNPQIFLVLDGLNEAKEYDVLYNENEPKDCLHMTSNDRNLAKKLITIRSDSTGMAVQKKPSLRCILAEIKDYFQPWTSVDFHILTDSIFNKTIAIFDTMTNEAELCGKIKVKSSLKDWESAKNFFPAKISHFFIFAYFSFILFMLQ</sequence>
<dbReference type="EMBL" id="UYYG01000043">
    <property type="protein sequence ID" value="VDN52075.1"/>
    <property type="molecule type" value="Genomic_DNA"/>
</dbReference>
<dbReference type="AlphaFoldDB" id="A0A0N4UJS1"/>
<dbReference type="Proteomes" id="UP000274756">
    <property type="component" value="Unassembled WGS sequence"/>
</dbReference>
<reference evidence="5" key="1">
    <citation type="submission" date="2017-02" db="UniProtKB">
        <authorList>
            <consortium name="WormBaseParasite"/>
        </authorList>
    </citation>
    <scope>IDENTIFICATION</scope>
</reference>
<protein>
    <submittedName>
        <fullName evidence="2 5">Uncharacterized protein</fullName>
    </submittedName>
</protein>
<keyword evidence="1" id="KW-1133">Transmembrane helix</keyword>
<keyword evidence="1" id="KW-0472">Membrane</keyword>
<feature type="transmembrane region" description="Helical" evidence="1">
    <location>
        <begin position="215"/>
        <end position="231"/>
    </location>
</feature>
<evidence type="ECO:0000313" key="2">
    <source>
        <dbReference type="EMBL" id="VDN52075.1"/>
    </source>
</evidence>
<reference evidence="2 4" key="2">
    <citation type="submission" date="2018-11" db="EMBL/GenBank/DDBJ databases">
        <authorList>
            <consortium name="Pathogen Informatics"/>
        </authorList>
    </citation>
    <scope>NUCLEOTIDE SEQUENCE [LARGE SCALE GENOMIC DNA]</scope>
</reference>
<keyword evidence="4" id="KW-1185">Reference proteome</keyword>
<proteinExistence type="predicted"/>
<dbReference type="OrthoDB" id="5849052at2759"/>
<dbReference type="WBParaSite" id="DME_0000792301-mRNA-1">
    <property type="protein sequence ID" value="DME_0000792301-mRNA-1"/>
    <property type="gene ID" value="DME_0000792301"/>
</dbReference>
<keyword evidence="1" id="KW-0812">Transmembrane</keyword>
<evidence type="ECO:0000313" key="3">
    <source>
        <dbReference type="Proteomes" id="UP000038040"/>
    </source>
</evidence>
<evidence type="ECO:0000256" key="1">
    <source>
        <dbReference type="SAM" id="Phobius"/>
    </source>
</evidence>